<evidence type="ECO:0000313" key="2">
    <source>
        <dbReference type="Proteomes" id="UP000315343"/>
    </source>
</evidence>
<dbReference type="Proteomes" id="UP000315343">
    <property type="component" value="Unassembled WGS sequence"/>
</dbReference>
<comment type="caution">
    <text evidence="1">The sequence shown here is derived from an EMBL/GenBank/DDBJ whole genome shotgun (WGS) entry which is preliminary data.</text>
</comment>
<organism evidence="1 2">
    <name type="scientific">Sedimentibacter saalensis</name>
    <dbReference type="NCBI Taxonomy" id="130788"/>
    <lineage>
        <taxon>Bacteria</taxon>
        <taxon>Bacillati</taxon>
        <taxon>Bacillota</taxon>
        <taxon>Tissierellia</taxon>
        <taxon>Sedimentibacter</taxon>
    </lineage>
</organism>
<dbReference type="EMBL" id="VLKH01000001">
    <property type="protein sequence ID" value="TWH83867.1"/>
    <property type="molecule type" value="Genomic_DNA"/>
</dbReference>
<keyword evidence="2" id="KW-1185">Reference proteome</keyword>
<evidence type="ECO:0000313" key="1">
    <source>
        <dbReference type="EMBL" id="TWH83867.1"/>
    </source>
</evidence>
<proteinExistence type="predicted"/>
<sequence>MSDVLAVKGGAQLKRVCVLTPKGDIGPHSGVAEQLFNIFNKLTNIEIKKYNKFTNISNRRQHVGNS</sequence>
<accession>A0A562JKT8</accession>
<name>A0A562JKT8_9FIRM</name>
<reference evidence="1 2" key="1">
    <citation type="submission" date="2019-07" db="EMBL/GenBank/DDBJ databases">
        <title>Genomic Encyclopedia of Type Strains, Phase I: the one thousand microbial genomes (KMG-I) project.</title>
        <authorList>
            <person name="Kyrpides N."/>
        </authorList>
    </citation>
    <scope>NUCLEOTIDE SEQUENCE [LARGE SCALE GENOMIC DNA]</scope>
    <source>
        <strain evidence="1 2">DSM 13558</strain>
    </source>
</reference>
<dbReference type="AlphaFoldDB" id="A0A562JKT8"/>
<gene>
    <name evidence="1" type="ORF">LY60_00484</name>
</gene>
<protein>
    <submittedName>
        <fullName evidence="1">Uncharacterized protein</fullName>
    </submittedName>
</protein>